<name>A0A841L5I4_9SPHN</name>
<evidence type="ECO:0000256" key="1">
    <source>
        <dbReference type="ARBA" id="ARBA00022649"/>
    </source>
</evidence>
<dbReference type="InterPro" id="IPR035093">
    <property type="entry name" value="RelE/ParE_toxin_dom_sf"/>
</dbReference>
<dbReference type="Pfam" id="PF05016">
    <property type="entry name" value="ParE_toxin"/>
    <property type="match status" value="1"/>
</dbReference>
<accession>A0A841L5I4</accession>
<dbReference type="InterPro" id="IPR007712">
    <property type="entry name" value="RelE/ParE_toxin"/>
</dbReference>
<dbReference type="EMBL" id="JACIIV010000013">
    <property type="protein sequence ID" value="MBB6227877.1"/>
    <property type="molecule type" value="Genomic_DNA"/>
</dbReference>
<reference evidence="2 3" key="1">
    <citation type="submission" date="2020-08" db="EMBL/GenBank/DDBJ databases">
        <title>Genomic Encyclopedia of Type Strains, Phase IV (KMG-IV): sequencing the most valuable type-strain genomes for metagenomic binning, comparative biology and taxonomic classification.</title>
        <authorList>
            <person name="Goeker M."/>
        </authorList>
    </citation>
    <scope>NUCLEOTIDE SEQUENCE [LARGE SCALE GENOMIC DNA]</scope>
    <source>
        <strain evidence="2 3">DSM 102189</strain>
    </source>
</reference>
<sequence>MKPVVRSQLATADARSALAYYANEVGTDIAQRFLASLAACYAAIAEAPGIGSAHIGYDLGIPGLRARRIPSFPFLAFYMEQDDQIVIWRLLHEKRDFASWLAEGG</sequence>
<dbReference type="RefSeq" id="WP_184199207.1">
    <property type="nucleotide sequence ID" value="NZ_JACIIV010000013.1"/>
</dbReference>
<comment type="caution">
    <text evidence="2">The sequence shown here is derived from an EMBL/GenBank/DDBJ whole genome shotgun (WGS) entry which is preliminary data.</text>
</comment>
<keyword evidence="1" id="KW-1277">Toxin-antitoxin system</keyword>
<evidence type="ECO:0000313" key="2">
    <source>
        <dbReference type="EMBL" id="MBB6227877.1"/>
    </source>
</evidence>
<organism evidence="2 3">
    <name type="scientific">Polymorphobacter multimanifer</name>
    <dbReference type="NCBI Taxonomy" id="1070431"/>
    <lineage>
        <taxon>Bacteria</taxon>
        <taxon>Pseudomonadati</taxon>
        <taxon>Pseudomonadota</taxon>
        <taxon>Alphaproteobacteria</taxon>
        <taxon>Sphingomonadales</taxon>
        <taxon>Sphingosinicellaceae</taxon>
        <taxon>Polymorphobacter</taxon>
    </lineage>
</organism>
<proteinExistence type="predicted"/>
<dbReference type="Proteomes" id="UP000538147">
    <property type="component" value="Unassembled WGS sequence"/>
</dbReference>
<keyword evidence="3" id="KW-1185">Reference proteome</keyword>
<dbReference type="Gene3D" id="3.30.2310.20">
    <property type="entry name" value="RelE-like"/>
    <property type="match status" value="1"/>
</dbReference>
<gene>
    <name evidence="2" type="ORF">FHS79_002058</name>
</gene>
<evidence type="ECO:0000313" key="3">
    <source>
        <dbReference type="Proteomes" id="UP000538147"/>
    </source>
</evidence>
<protein>
    <submittedName>
        <fullName evidence="2">Toxin ParE1/3/4</fullName>
    </submittedName>
</protein>
<dbReference type="AlphaFoldDB" id="A0A841L5I4"/>